<proteinExistence type="predicted"/>
<dbReference type="Gene3D" id="3.40.1410.10">
    <property type="entry name" value="Chorismate lyase-like"/>
    <property type="match status" value="1"/>
</dbReference>
<organism evidence="1 2">
    <name type="scientific">Bacillus cytotoxicus</name>
    <dbReference type="NCBI Taxonomy" id="580165"/>
    <lineage>
        <taxon>Bacteria</taxon>
        <taxon>Bacillati</taxon>
        <taxon>Bacillota</taxon>
        <taxon>Bacilli</taxon>
        <taxon>Bacillales</taxon>
        <taxon>Bacillaceae</taxon>
        <taxon>Bacillus</taxon>
        <taxon>Bacillus cereus group</taxon>
    </lineage>
</organism>
<dbReference type="AlphaFoldDB" id="A0AAX2CGR7"/>
<gene>
    <name evidence="1" type="ORF">BCB44BAC_01991</name>
</gene>
<comment type="caution">
    <text evidence="1">The sequence shown here is derived from an EMBL/GenBank/DDBJ whole genome shotgun (WGS) entry which is preliminary data.</text>
</comment>
<evidence type="ECO:0008006" key="3">
    <source>
        <dbReference type="Google" id="ProtNLM"/>
    </source>
</evidence>
<reference evidence="1 2" key="1">
    <citation type="submission" date="2016-08" db="EMBL/GenBank/DDBJ databases">
        <authorList>
            <person name="Loux V."/>
            <person name="Rue O."/>
        </authorList>
    </citation>
    <scope>NUCLEOTIDE SEQUENCE [LARGE SCALE GENOMIC DNA]</scope>
    <source>
        <strain evidence="1 2">AFSSA_08CEB44bac</strain>
    </source>
</reference>
<name>A0AAX2CGR7_9BACI</name>
<dbReference type="InterPro" id="IPR028978">
    <property type="entry name" value="Chorismate_lyase_/UTRA_dom_sf"/>
</dbReference>
<sequence length="198" mass="23079">MLVVLVTESKRNEAADMTAAKAIKDIVFSYDKSSMETLENIIQDSVQFHVIEQEMLEREYIPKEVKNFFDHNGTCLYRVSSISYKGKVLSERLVFADTSLLPRHVKKELENECTPVEELVRQLDTRKNILYQGYQPSGHILELFDGCSVESHIYPTRKYQIVSKCKCLFYICEVFHAKHIYEVMECKEKDATERTFTS</sequence>
<dbReference type="Proteomes" id="UP000242164">
    <property type="component" value="Unassembled WGS sequence"/>
</dbReference>
<evidence type="ECO:0000313" key="1">
    <source>
        <dbReference type="EMBL" id="SCL92115.1"/>
    </source>
</evidence>
<evidence type="ECO:0000313" key="2">
    <source>
        <dbReference type="Proteomes" id="UP000242164"/>
    </source>
</evidence>
<protein>
    <recommendedName>
        <fullName evidence="3">Cold-shock protein</fullName>
    </recommendedName>
</protein>
<dbReference type="EMBL" id="FMIK01000024">
    <property type="protein sequence ID" value="SCL92115.1"/>
    <property type="molecule type" value="Genomic_DNA"/>
</dbReference>
<dbReference type="SUPFAM" id="SSF64288">
    <property type="entry name" value="Chorismate lyase-like"/>
    <property type="match status" value="1"/>
</dbReference>
<accession>A0AAX2CGR7</accession>